<name>A0A6C0KNT5_9ZZZZ</name>
<protein>
    <submittedName>
        <fullName evidence="2">Uncharacterized protein</fullName>
    </submittedName>
</protein>
<evidence type="ECO:0000256" key="1">
    <source>
        <dbReference type="SAM" id="MobiDB-lite"/>
    </source>
</evidence>
<evidence type="ECO:0000313" key="2">
    <source>
        <dbReference type="EMBL" id="QHU18397.1"/>
    </source>
</evidence>
<proteinExistence type="predicted"/>
<organism evidence="2">
    <name type="scientific">viral metagenome</name>
    <dbReference type="NCBI Taxonomy" id="1070528"/>
    <lineage>
        <taxon>unclassified sequences</taxon>
        <taxon>metagenomes</taxon>
        <taxon>organismal metagenomes</taxon>
    </lineage>
</organism>
<sequence>MSETSPFTFKIRIERQQPVDTYSGYQKSPTTEDEKTPKKVKKPVLKKSVSFENGVKGEYEGRGGAKK</sequence>
<dbReference type="AlphaFoldDB" id="A0A6C0KNT5"/>
<feature type="region of interest" description="Disordered" evidence="1">
    <location>
        <begin position="1"/>
        <end position="45"/>
    </location>
</feature>
<dbReference type="EMBL" id="MN740929">
    <property type="protein sequence ID" value="QHU18397.1"/>
    <property type="molecule type" value="Genomic_DNA"/>
</dbReference>
<accession>A0A6C0KNT5</accession>
<reference evidence="2" key="1">
    <citation type="journal article" date="2020" name="Nature">
        <title>Giant virus diversity and host interactions through global metagenomics.</title>
        <authorList>
            <person name="Schulz F."/>
            <person name="Roux S."/>
            <person name="Paez-Espino D."/>
            <person name="Jungbluth S."/>
            <person name="Walsh D.A."/>
            <person name="Denef V.J."/>
            <person name="McMahon K.D."/>
            <person name="Konstantinidis K.T."/>
            <person name="Eloe-Fadrosh E.A."/>
            <person name="Kyrpides N.C."/>
            <person name="Woyke T."/>
        </authorList>
    </citation>
    <scope>NUCLEOTIDE SEQUENCE</scope>
    <source>
        <strain evidence="2">GVMAG-S-3300013006-138</strain>
    </source>
</reference>